<protein>
    <submittedName>
        <fullName evidence="1">Uncharacterized protein</fullName>
    </submittedName>
</protein>
<evidence type="ECO:0000313" key="1">
    <source>
        <dbReference type="EMBL" id="KAK7689552.1"/>
    </source>
</evidence>
<dbReference type="EMBL" id="JASBNA010000008">
    <property type="protein sequence ID" value="KAK7689552.1"/>
    <property type="molecule type" value="Genomic_DNA"/>
</dbReference>
<organism evidence="1 2">
    <name type="scientific">Cerrena zonata</name>
    <dbReference type="NCBI Taxonomy" id="2478898"/>
    <lineage>
        <taxon>Eukaryota</taxon>
        <taxon>Fungi</taxon>
        <taxon>Dikarya</taxon>
        <taxon>Basidiomycota</taxon>
        <taxon>Agaricomycotina</taxon>
        <taxon>Agaricomycetes</taxon>
        <taxon>Polyporales</taxon>
        <taxon>Cerrenaceae</taxon>
        <taxon>Cerrena</taxon>
    </lineage>
</organism>
<comment type="caution">
    <text evidence="1">The sequence shown here is derived from an EMBL/GenBank/DDBJ whole genome shotgun (WGS) entry which is preliminary data.</text>
</comment>
<accession>A0AAW0GDD0</accession>
<dbReference type="Proteomes" id="UP001385951">
    <property type="component" value="Unassembled WGS sequence"/>
</dbReference>
<reference evidence="1 2" key="1">
    <citation type="submission" date="2022-09" db="EMBL/GenBank/DDBJ databases">
        <authorList>
            <person name="Palmer J.M."/>
        </authorList>
    </citation>
    <scope>NUCLEOTIDE SEQUENCE [LARGE SCALE GENOMIC DNA]</scope>
    <source>
        <strain evidence="1 2">DSM 7382</strain>
    </source>
</reference>
<evidence type="ECO:0000313" key="2">
    <source>
        <dbReference type="Proteomes" id="UP001385951"/>
    </source>
</evidence>
<dbReference type="AlphaFoldDB" id="A0AAW0GDD0"/>
<gene>
    <name evidence="1" type="ORF">QCA50_007344</name>
</gene>
<name>A0AAW0GDD0_9APHY</name>
<keyword evidence="2" id="KW-1185">Reference proteome</keyword>
<proteinExistence type="predicted"/>
<sequence>MPFTHDSSDTHTENRDRQSCLSILKFLRVPSMTRALTRDLIAIDNGRMGHLGGTQEWFGIEYNGMAEAADTIEVKFALRFRPIYEDIRFTAADVDMDFACSEDTATKAWSRNKTPARILSVLLEEESNEKLALHQANIMQNSASAEDPQKLFAVATRRQQTKNVETSKSEHTDIFVNDCKIALSYFENPINHKGLDSHCHIAIILAKSVDLKAIYMNIYAKALTSDHAVWTIGKRQNHASFMILV</sequence>